<dbReference type="Proteomes" id="UP000199181">
    <property type="component" value="Unassembled WGS sequence"/>
</dbReference>
<reference evidence="3" key="1">
    <citation type="submission" date="2016-10" db="EMBL/GenBank/DDBJ databases">
        <authorList>
            <person name="Varghese N."/>
            <person name="Submissions S."/>
        </authorList>
    </citation>
    <scope>NUCLEOTIDE SEQUENCE [LARGE SCALE GENOMIC DNA]</scope>
    <source>
        <strain evidence="3">DSM 16858</strain>
    </source>
</reference>
<dbReference type="SUPFAM" id="SSF53474">
    <property type="entry name" value="alpha/beta-Hydrolases"/>
    <property type="match status" value="1"/>
</dbReference>
<protein>
    <submittedName>
        <fullName evidence="2">Lysophospholipase, alpha-beta hydrolase superfamily</fullName>
    </submittedName>
</protein>
<dbReference type="EMBL" id="FOIJ01000013">
    <property type="protein sequence ID" value="SEU28399.1"/>
    <property type="molecule type" value="Genomic_DNA"/>
</dbReference>
<dbReference type="GO" id="GO:0016787">
    <property type="term" value="F:hydrolase activity"/>
    <property type="evidence" value="ECO:0007669"/>
    <property type="project" value="UniProtKB-KW"/>
</dbReference>
<sequence>MDSECYLKREETEMTKTIVFVHGAWMSPLCWEHFSKRYEAAGYRCLAPAWPGDERPVPELQRAPLPELAGLSVGKIVGHYERIIRDLPEPPILIGHSFGGLFVQMLLDRGLGAAGVAINPATPRGVLPGPIALWSALPVFLAPFSWRRTVRMSRRSFAWGFAQDLPPDEQRAAYDRYVVPTPGRIYYQAALGLGTRVNYANASRAPLLLTAGEKDRTAETGMIRSAYRKYQRSSAVTAFKLFPGRTHWLIAAPGWEEVADYALTWAREHARG</sequence>
<keyword evidence="3" id="KW-1185">Reference proteome</keyword>
<accession>A0A1I0KRC6</accession>
<dbReference type="AlphaFoldDB" id="A0A1I0KRC6"/>
<proteinExistence type="predicted"/>
<keyword evidence="2" id="KW-0378">Hydrolase</keyword>
<dbReference type="InterPro" id="IPR029058">
    <property type="entry name" value="AB_hydrolase_fold"/>
</dbReference>
<dbReference type="Gene3D" id="3.40.50.1820">
    <property type="entry name" value="alpha/beta hydrolase"/>
    <property type="match status" value="1"/>
</dbReference>
<evidence type="ECO:0000259" key="1">
    <source>
        <dbReference type="Pfam" id="PF12697"/>
    </source>
</evidence>
<gene>
    <name evidence="2" type="ORF">SAMN05443639_113155</name>
</gene>
<evidence type="ECO:0000313" key="2">
    <source>
        <dbReference type="EMBL" id="SEU28399.1"/>
    </source>
</evidence>
<name>A0A1I0KRC6_9BACT</name>
<dbReference type="InterPro" id="IPR000073">
    <property type="entry name" value="AB_hydrolase_1"/>
</dbReference>
<dbReference type="Pfam" id="PF12697">
    <property type="entry name" value="Abhydrolase_6"/>
    <property type="match status" value="1"/>
</dbReference>
<evidence type="ECO:0000313" key="3">
    <source>
        <dbReference type="Proteomes" id="UP000199181"/>
    </source>
</evidence>
<feature type="domain" description="AB hydrolase-1" evidence="1">
    <location>
        <begin position="18"/>
        <end position="253"/>
    </location>
</feature>
<organism evidence="2 3">
    <name type="scientific">Stigmatella erecta</name>
    <dbReference type="NCBI Taxonomy" id="83460"/>
    <lineage>
        <taxon>Bacteria</taxon>
        <taxon>Pseudomonadati</taxon>
        <taxon>Myxococcota</taxon>
        <taxon>Myxococcia</taxon>
        <taxon>Myxococcales</taxon>
        <taxon>Cystobacterineae</taxon>
        <taxon>Archangiaceae</taxon>
        <taxon>Stigmatella</taxon>
    </lineage>
</organism>